<evidence type="ECO:0000313" key="2">
    <source>
        <dbReference type="Proteomes" id="UP000662818"/>
    </source>
</evidence>
<protein>
    <submittedName>
        <fullName evidence="1">Uncharacterized protein</fullName>
    </submittedName>
</protein>
<dbReference type="Proteomes" id="UP000662818">
    <property type="component" value="Chromosome"/>
</dbReference>
<name>A0ABX7PHZ2_9ACTN</name>
<gene>
    <name evidence="1" type="ORF">CFH99_07855</name>
</gene>
<reference evidence="1 2" key="1">
    <citation type="submission" date="2017-06" db="EMBL/GenBank/DDBJ databases">
        <title>Complete Genome Sequence of the Soil Carbazole-Degrading Bacterium Nocardioides aromaticivorans IC177.</title>
        <authorList>
            <person name="Vejarano F."/>
            <person name="Suzuki-Minakuchi C."/>
            <person name="Ohtsubo Y."/>
            <person name="Tsuda M."/>
            <person name="Okada K."/>
            <person name="Nojiri H."/>
        </authorList>
    </citation>
    <scope>NUCLEOTIDE SEQUENCE [LARGE SCALE GENOMIC DNA]</scope>
    <source>
        <strain evidence="1 2">IC177</strain>
    </source>
</reference>
<sequence length="291" mass="32938">MSTVKVARDLTEIGQLYERLLAQAIQKATAKIDGTSLPGGEAMVALAPVADPETNARRVELAEQHHLATCERTEHSRCWTGSEDEDDGEPVLQTLLFWSEQWREEHGYPLEGRRPTVATEANVIRSLLDWAWTNLAQWDTFAKDIRDARIRLENLLYAGARQERTRIVCNRCKADDNTTSRPRLIRLYGPEVDGSGDRWKCPACKVRLDADGVRDAHAAMLRSEGAAKWVPQVDAIGTLKAQGRSERTVRKWLAEGEGEAYCDPVTHEVWVWWPDLWRKHLTAATRTRDAS</sequence>
<evidence type="ECO:0000313" key="1">
    <source>
        <dbReference type="EMBL" id="QSR25535.1"/>
    </source>
</evidence>
<organism evidence="1 2">
    <name type="scientific">Nocardioides aromaticivorans</name>
    <dbReference type="NCBI Taxonomy" id="200618"/>
    <lineage>
        <taxon>Bacteria</taxon>
        <taxon>Bacillati</taxon>
        <taxon>Actinomycetota</taxon>
        <taxon>Actinomycetes</taxon>
        <taxon>Propionibacteriales</taxon>
        <taxon>Nocardioidaceae</taxon>
        <taxon>Nocardioides</taxon>
    </lineage>
</organism>
<keyword evidence="2" id="KW-1185">Reference proteome</keyword>
<proteinExistence type="predicted"/>
<dbReference type="EMBL" id="CP022295">
    <property type="protein sequence ID" value="QSR25535.1"/>
    <property type="molecule type" value="Genomic_DNA"/>
</dbReference>
<accession>A0ABX7PHZ2</accession>